<dbReference type="EMBL" id="MJMH01000173">
    <property type="protein sequence ID" value="OLQ91424.1"/>
    <property type="molecule type" value="Genomic_DNA"/>
</dbReference>
<reference evidence="2 3" key="1">
    <citation type="submission" date="2016-09" db="EMBL/GenBank/DDBJ databases">
        <title>Genomic Taxonomy of the Vibrionaceae.</title>
        <authorList>
            <person name="Gonzalez-Castillo A."/>
            <person name="Gomez-Gil B."/>
            <person name="Enciso-Ibarra K."/>
        </authorList>
    </citation>
    <scope>NUCLEOTIDE SEQUENCE [LARGE SCALE GENOMIC DNA]</scope>
    <source>
        <strain evidence="2 3">CAIM 1902</strain>
    </source>
</reference>
<proteinExistence type="predicted"/>
<keyword evidence="1" id="KW-0472">Membrane</keyword>
<keyword evidence="1" id="KW-0812">Transmembrane</keyword>
<evidence type="ECO:0000313" key="2">
    <source>
        <dbReference type="EMBL" id="OLQ91424.1"/>
    </source>
</evidence>
<organism evidence="2 3">
    <name type="scientific">Vibrio panuliri</name>
    <dbReference type="NCBI Taxonomy" id="1381081"/>
    <lineage>
        <taxon>Bacteria</taxon>
        <taxon>Pseudomonadati</taxon>
        <taxon>Pseudomonadota</taxon>
        <taxon>Gammaproteobacteria</taxon>
        <taxon>Vibrionales</taxon>
        <taxon>Vibrionaceae</taxon>
        <taxon>Vibrio</taxon>
    </lineage>
</organism>
<evidence type="ECO:0000256" key="1">
    <source>
        <dbReference type="SAM" id="Phobius"/>
    </source>
</evidence>
<protein>
    <submittedName>
        <fullName evidence="2">Uncharacterized protein</fullName>
    </submittedName>
</protein>
<keyword evidence="3" id="KW-1185">Reference proteome</keyword>
<dbReference type="Proteomes" id="UP000186039">
    <property type="component" value="Unassembled WGS sequence"/>
</dbReference>
<comment type="caution">
    <text evidence="2">The sequence shown here is derived from an EMBL/GenBank/DDBJ whole genome shotgun (WGS) entry which is preliminary data.</text>
</comment>
<gene>
    <name evidence="2" type="ORF">BIY20_01030</name>
</gene>
<accession>A0ABX3FF65</accession>
<name>A0ABX3FF65_9VIBR</name>
<evidence type="ECO:0000313" key="3">
    <source>
        <dbReference type="Proteomes" id="UP000186039"/>
    </source>
</evidence>
<feature type="transmembrane region" description="Helical" evidence="1">
    <location>
        <begin position="63"/>
        <end position="79"/>
    </location>
</feature>
<keyword evidence="1" id="KW-1133">Transmembrane helix</keyword>
<feature type="transmembrane region" description="Helical" evidence="1">
    <location>
        <begin position="99"/>
        <end position="121"/>
    </location>
</feature>
<sequence length="134" mass="15639">MMNSMSSFAVLWQHNENQKPTLKRMDEIEQVLHTAKIDRLELSEDKALNLDEISLKTRGWKDDFVLVVVFMPLLLSFIPDYAPTVQRGFEALEHIPQPYWFIVGAVVVDVLGMRAMLRYVLEYFAIKFKGRAFM</sequence>